<reference evidence="3" key="1">
    <citation type="submission" date="2016-06" db="UniProtKB">
        <authorList>
            <consortium name="WormBaseParasite"/>
        </authorList>
    </citation>
    <scope>IDENTIFICATION</scope>
</reference>
<evidence type="ECO:0000313" key="2">
    <source>
        <dbReference type="Proteomes" id="UP000050794"/>
    </source>
</evidence>
<dbReference type="AlphaFoldDB" id="A0A183U974"/>
<organism evidence="2 3">
    <name type="scientific">Toxocara canis</name>
    <name type="common">Canine roundworm</name>
    <dbReference type="NCBI Taxonomy" id="6265"/>
    <lineage>
        <taxon>Eukaryota</taxon>
        <taxon>Metazoa</taxon>
        <taxon>Ecdysozoa</taxon>
        <taxon>Nematoda</taxon>
        <taxon>Chromadorea</taxon>
        <taxon>Rhabditida</taxon>
        <taxon>Spirurina</taxon>
        <taxon>Ascaridomorpha</taxon>
        <taxon>Ascaridoidea</taxon>
        <taxon>Toxocaridae</taxon>
        <taxon>Toxocara</taxon>
    </lineage>
</organism>
<accession>A0A183U974</accession>
<name>A0A183U974_TOXCA</name>
<dbReference type="EMBL" id="UYWY01010599">
    <property type="protein sequence ID" value="VDM33811.1"/>
    <property type="molecule type" value="Genomic_DNA"/>
</dbReference>
<evidence type="ECO:0000313" key="1">
    <source>
        <dbReference type="EMBL" id="VDM33811.1"/>
    </source>
</evidence>
<dbReference type="Proteomes" id="UP000050794">
    <property type="component" value="Unassembled WGS sequence"/>
</dbReference>
<dbReference type="WBParaSite" id="TCNE_0000504401-mRNA-1">
    <property type="protein sequence ID" value="TCNE_0000504401-mRNA-1"/>
    <property type="gene ID" value="TCNE_0000504401"/>
</dbReference>
<evidence type="ECO:0000313" key="3">
    <source>
        <dbReference type="WBParaSite" id="TCNE_0000504401-mRNA-1"/>
    </source>
</evidence>
<protein>
    <submittedName>
        <fullName evidence="1 3">Uncharacterized protein</fullName>
    </submittedName>
</protein>
<gene>
    <name evidence="1" type="ORF">TCNE_LOCUS5045</name>
</gene>
<proteinExistence type="predicted"/>
<sequence length="51" mass="5590">MVMLLQDPSIGASDPEMMRRSAVIAQKEKCTGFALLSLIVRASAFNPMCIF</sequence>
<keyword evidence="2" id="KW-1185">Reference proteome</keyword>
<reference evidence="1 2" key="2">
    <citation type="submission" date="2018-11" db="EMBL/GenBank/DDBJ databases">
        <authorList>
            <consortium name="Pathogen Informatics"/>
        </authorList>
    </citation>
    <scope>NUCLEOTIDE SEQUENCE [LARGE SCALE GENOMIC DNA]</scope>
</reference>